<proteinExistence type="predicted"/>
<evidence type="ECO:0000313" key="2">
    <source>
        <dbReference type="Proteomes" id="UP000332515"/>
    </source>
</evidence>
<dbReference type="Pfam" id="PF10983">
    <property type="entry name" value="DUF2793"/>
    <property type="match status" value="1"/>
</dbReference>
<accession>A0A6A7Y077</accession>
<protein>
    <submittedName>
        <fullName evidence="1">DUF2793 domain-containing protein</fullName>
    </submittedName>
</protein>
<organism evidence="1 2">
    <name type="scientific">Segnochrobactrum spirostomi</name>
    <dbReference type="NCBI Taxonomy" id="2608987"/>
    <lineage>
        <taxon>Bacteria</taxon>
        <taxon>Pseudomonadati</taxon>
        <taxon>Pseudomonadota</taxon>
        <taxon>Alphaproteobacteria</taxon>
        <taxon>Hyphomicrobiales</taxon>
        <taxon>Segnochrobactraceae</taxon>
        <taxon>Segnochrobactrum</taxon>
    </lineage>
</organism>
<reference evidence="1 2" key="1">
    <citation type="submission" date="2019-09" db="EMBL/GenBank/DDBJ databases">
        <title>Segnochrobactrum spirostomi gen. nov., sp. nov., isolated from the ciliate Spirostomum cf. yagiui and description of a novel family, Segnochrobactraceae fam. nov. within the order Rhizobiales of the class Alphaproteobacteria.</title>
        <authorList>
            <person name="Akter S."/>
            <person name="Shazib S.U.A."/>
            <person name="Shin M.K."/>
        </authorList>
    </citation>
    <scope>NUCLEOTIDE SEQUENCE [LARGE SCALE GENOMIC DNA]</scope>
    <source>
        <strain evidence="1 2">Sp-1</strain>
    </source>
</reference>
<dbReference type="RefSeq" id="WP_153479599.1">
    <property type="nucleotide sequence ID" value="NZ_VWNA01000001.1"/>
</dbReference>
<sequence>MAEETTIRLGLPLVAAAQAQKHVTVNEALLRLDALTQPRIASVSLGAPPSAAEGDLYGVPSGAGGAWSGAAGQLALRSGGDWVFLPAGDGMIAFIADEGRIAVRHGEDWVTALAVSPHGAATLHQVIEGDVDLLGDATDGGALIPERAIVLAVTTRTLTAVTGAPAYDCGIAGEPAKFGGGLGAAAGSTNAGVIGPTAFYAPTPVRLSATTGSFTGGRVRYAIHCLRPTIPAA</sequence>
<dbReference type="InterPro" id="IPR021251">
    <property type="entry name" value="DUF2793"/>
</dbReference>
<dbReference type="Proteomes" id="UP000332515">
    <property type="component" value="Unassembled WGS sequence"/>
</dbReference>
<name>A0A6A7Y077_9HYPH</name>
<comment type="caution">
    <text evidence="1">The sequence shown here is derived from an EMBL/GenBank/DDBJ whole genome shotgun (WGS) entry which is preliminary data.</text>
</comment>
<dbReference type="EMBL" id="VWNA01000001">
    <property type="protein sequence ID" value="MQT12314.1"/>
    <property type="molecule type" value="Genomic_DNA"/>
</dbReference>
<dbReference type="AlphaFoldDB" id="A0A6A7Y077"/>
<evidence type="ECO:0000313" key="1">
    <source>
        <dbReference type="EMBL" id="MQT12314.1"/>
    </source>
</evidence>
<gene>
    <name evidence="1" type="ORF">F0357_06485</name>
</gene>
<keyword evidence="2" id="KW-1185">Reference proteome</keyword>